<keyword evidence="3" id="KW-0472">Membrane</keyword>
<keyword evidence="3" id="KW-0812">Transmembrane</keyword>
<dbReference type="SMART" id="SM00854">
    <property type="entry name" value="PGA_cap"/>
    <property type="match status" value="1"/>
</dbReference>
<keyword evidence="3" id="KW-1133">Transmembrane helix</keyword>
<evidence type="ECO:0000256" key="2">
    <source>
        <dbReference type="SAM" id="MobiDB-lite"/>
    </source>
</evidence>
<organism evidence="5 6">
    <name type="scientific">Candidatus Avoscillospira avistercoris</name>
    <dbReference type="NCBI Taxonomy" id="2840707"/>
    <lineage>
        <taxon>Bacteria</taxon>
        <taxon>Bacillati</taxon>
        <taxon>Bacillota</taxon>
        <taxon>Clostridia</taxon>
        <taxon>Eubacteriales</taxon>
        <taxon>Oscillospiraceae</taxon>
        <taxon>Oscillospiraceae incertae sedis</taxon>
        <taxon>Candidatus Avoscillospira</taxon>
    </lineage>
</organism>
<dbReference type="PANTHER" id="PTHR33393">
    <property type="entry name" value="POLYGLUTAMINE SYNTHESIS ACCESSORY PROTEIN RV0574C-RELATED"/>
    <property type="match status" value="1"/>
</dbReference>
<feature type="transmembrane region" description="Helical" evidence="3">
    <location>
        <begin position="38"/>
        <end position="55"/>
    </location>
</feature>
<feature type="compositionally biased region" description="Low complexity" evidence="2">
    <location>
        <begin position="68"/>
        <end position="90"/>
    </location>
</feature>
<dbReference type="InterPro" id="IPR052169">
    <property type="entry name" value="CW_Biosynth-Accessory"/>
</dbReference>
<accession>A0A9D1F811</accession>
<name>A0A9D1F811_9FIRM</name>
<dbReference type="Proteomes" id="UP000886741">
    <property type="component" value="Unassembled WGS sequence"/>
</dbReference>
<dbReference type="CDD" id="cd07381">
    <property type="entry name" value="MPP_CapA"/>
    <property type="match status" value="1"/>
</dbReference>
<evidence type="ECO:0000256" key="1">
    <source>
        <dbReference type="ARBA" id="ARBA00005662"/>
    </source>
</evidence>
<dbReference type="Gene3D" id="3.60.21.10">
    <property type="match status" value="1"/>
</dbReference>
<evidence type="ECO:0000259" key="4">
    <source>
        <dbReference type="SMART" id="SM00854"/>
    </source>
</evidence>
<dbReference type="InterPro" id="IPR019079">
    <property type="entry name" value="Capsule_synth_CapA"/>
</dbReference>
<sequence length="464" mass="50061">MADFDYNPSDYERNEQRLEARRLKRIEAKRRRIIRQRIILGLTALVILLIIVLVARGCGGEKTPPADNNTQQQQEQQQNTNDTPSLPTSSTATLTAVGDIMVYDSQLADAKEADGTYNFLPALAPVSSMLTAADVTVANFEANFGGEPAGYPYFRAPEALATTLAGLGVDILQTANTYSIQNGMAGLQSTIEVIRETGMSSLGTYTSAEDKTENQVVVKEVNGIRMAFIGFTKGVNNLTVPEGSEYSVDLLYTDYATTYNTVNTAGITAAVEAAKAKNPDIIVAMVHWGSEYETEISATQKQITNTLAQNGVDVIIGSHPHIVGKMEMQTVTVDGKEKQVFVAYSLGNFMGAMNRDSTDVNESVVLNLEFTKTNDGTTISKAEYVPIYFFDNGESAINRYEIRGIYDVLNGNPTEEVKTAMEAALEHLATNTESTFAAPNAAATPATGDESNTGGETGSEVPTE</sequence>
<proteinExistence type="inferred from homology"/>
<evidence type="ECO:0000313" key="5">
    <source>
        <dbReference type="EMBL" id="HIS64008.1"/>
    </source>
</evidence>
<gene>
    <name evidence="5" type="ORF">IAA83_01380</name>
</gene>
<feature type="compositionally biased region" description="Low complexity" evidence="2">
    <location>
        <begin position="437"/>
        <end position="447"/>
    </location>
</feature>
<feature type="domain" description="Capsule synthesis protein CapA" evidence="4">
    <location>
        <begin position="93"/>
        <end position="353"/>
    </location>
</feature>
<dbReference type="Pfam" id="PF09587">
    <property type="entry name" value="PGA_cap"/>
    <property type="match status" value="1"/>
</dbReference>
<dbReference type="PANTHER" id="PTHR33393:SF11">
    <property type="entry name" value="POLYGLUTAMINE SYNTHESIS ACCESSORY PROTEIN RV0574C-RELATED"/>
    <property type="match status" value="1"/>
</dbReference>
<reference evidence="5" key="1">
    <citation type="submission" date="2020-10" db="EMBL/GenBank/DDBJ databases">
        <authorList>
            <person name="Gilroy R."/>
        </authorList>
    </citation>
    <scope>NUCLEOTIDE SEQUENCE</scope>
    <source>
        <strain evidence="5">ChiBcec16-1751</strain>
    </source>
</reference>
<feature type="region of interest" description="Disordered" evidence="2">
    <location>
        <begin position="433"/>
        <end position="464"/>
    </location>
</feature>
<comment type="caution">
    <text evidence="5">The sequence shown here is derived from an EMBL/GenBank/DDBJ whole genome shotgun (WGS) entry which is preliminary data.</text>
</comment>
<dbReference type="AlphaFoldDB" id="A0A9D1F811"/>
<feature type="compositionally biased region" description="Polar residues" evidence="2">
    <location>
        <begin position="449"/>
        <end position="464"/>
    </location>
</feature>
<comment type="similarity">
    <text evidence="1">Belongs to the CapA family.</text>
</comment>
<reference evidence="5" key="2">
    <citation type="journal article" date="2021" name="PeerJ">
        <title>Extensive microbial diversity within the chicken gut microbiome revealed by metagenomics and culture.</title>
        <authorList>
            <person name="Gilroy R."/>
            <person name="Ravi A."/>
            <person name="Getino M."/>
            <person name="Pursley I."/>
            <person name="Horton D.L."/>
            <person name="Alikhan N.F."/>
            <person name="Baker D."/>
            <person name="Gharbi K."/>
            <person name="Hall N."/>
            <person name="Watson M."/>
            <person name="Adriaenssens E.M."/>
            <person name="Foster-Nyarko E."/>
            <person name="Jarju S."/>
            <person name="Secka A."/>
            <person name="Antonio M."/>
            <person name="Oren A."/>
            <person name="Chaudhuri R.R."/>
            <person name="La Ragione R."/>
            <person name="Hildebrand F."/>
            <person name="Pallen M.J."/>
        </authorList>
    </citation>
    <scope>NUCLEOTIDE SEQUENCE</scope>
    <source>
        <strain evidence="5">ChiBcec16-1751</strain>
    </source>
</reference>
<dbReference type="EMBL" id="DVJJ01000023">
    <property type="protein sequence ID" value="HIS64008.1"/>
    <property type="molecule type" value="Genomic_DNA"/>
</dbReference>
<evidence type="ECO:0000256" key="3">
    <source>
        <dbReference type="SAM" id="Phobius"/>
    </source>
</evidence>
<dbReference type="SUPFAM" id="SSF56300">
    <property type="entry name" value="Metallo-dependent phosphatases"/>
    <property type="match status" value="1"/>
</dbReference>
<protein>
    <submittedName>
        <fullName evidence="5">CapA family protein</fullName>
    </submittedName>
</protein>
<dbReference type="InterPro" id="IPR029052">
    <property type="entry name" value="Metallo-depent_PP-like"/>
</dbReference>
<evidence type="ECO:0000313" key="6">
    <source>
        <dbReference type="Proteomes" id="UP000886741"/>
    </source>
</evidence>
<feature type="region of interest" description="Disordered" evidence="2">
    <location>
        <begin position="63"/>
        <end position="90"/>
    </location>
</feature>